<proteinExistence type="predicted"/>
<organism evidence="7 8">
    <name type="scientific">Paludisphaera borealis</name>
    <dbReference type="NCBI Taxonomy" id="1387353"/>
    <lineage>
        <taxon>Bacteria</taxon>
        <taxon>Pseudomonadati</taxon>
        <taxon>Planctomycetota</taxon>
        <taxon>Planctomycetia</taxon>
        <taxon>Isosphaerales</taxon>
        <taxon>Isosphaeraceae</taxon>
        <taxon>Paludisphaera</taxon>
    </lineage>
</organism>
<keyword evidence="1" id="KW-0328">Glycosyltransferase</keyword>
<evidence type="ECO:0000256" key="2">
    <source>
        <dbReference type="ARBA" id="ARBA00022679"/>
    </source>
</evidence>
<feature type="compositionally biased region" description="Basic and acidic residues" evidence="3">
    <location>
        <begin position="2042"/>
        <end position="2055"/>
    </location>
</feature>
<dbReference type="GO" id="GO:0005975">
    <property type="term" value="P:carbohydrate metabolic process"/>
    <property type="evidence" value="ECO:0007669"/>
    <property type="project" value="InterPro"/>
</dbReference>
<accession>A0A1U7CZD2</accession>
<feature type="transmembrane region" description="Helical" evidence="4">
    <location>
        <begin position="401"/>
        <end position="425"/>
    </location>
</feature>
<dbReference type="InterPro" id="IPR037018">
    <property type="entry name" value="GH65_N"/>
</dbReference>
<protein>
    <submittedName>
        <fullName evidence="7">GH94 family glycosyltransferase (Phosphorylase)</fullName>
    </submittedName>
</protein>
<dbReference type="EMBL" id="CP019083">
    <property type="protein sequence ID" value="APW64256.1"/>
    <property type="molecule type" value="Genomic_DNA"/>
</dbReference>
<keyword evidence="7" id="KW-0614">Plasmid</keyword>
<dbReference type="KEGG" id="pbor:BSF38_10039"/>
<feature type="region of interest" description="Disordered" evidence="3">
    <location>
        <begin position="2033"/>
        <end position="2055"/>
    </location>
</feature>
<dbReference type="Pfam" id="PF17167">
    <property type="entry name" value="Glyco_hydro_94"/>
    <property type="match status" value="1"/>
</dbReference>
<feature type="transmembrane region" description="Helical" evidence="4">
    <location>
        <begin position="520"/>
        <end position="538"/>
    </location>
</feature>
<dbReference type="Gene3D" id="1.50.10.10">
    <property type="match status" value="1"/>
</dbReference>
<feature type="transmembrane region" description="Helical" evidence="4">
    <location>
        <begin position="242"/>
        <end position="259"/>
    </location>
</feature>
<keyword evidence="8" id="KW-1185">Reference proteome</keyword>
<keyword evidence="2 7" id="KW-0808">Transferase</keyword>
<feature type="transmembrane region" description="Helical" evidence="4">
    <location>
        <begin position="616"/>
        <end position="634"/>
    </location>
</feature>
<dbReference type="GO" id="GO:0030246">
    <property type="term" value="F:carbohydrate binding"/>
    <property type="evidence" value="ECO:0007669"/>
    <property type="project" value="InterPro"/>
</dbReference>
<dbReference type="InterPro" id="IPR052047">
    <property type="entry name" value="GH94_Enzymes"/>
</dbReference>
<feature type="transmembrane region" description="Helical" evidence="4">
    <location>
        <begin position="437"/>
        <end position="458"/>
    </location>
</feature>
<feature type="compositionally biased region" description="Basic and acidic residues" evidence="3">
    <location>
        <begin position="1244"/>
        <end position="1258"/>
    </location>
</feature>
<geneLocation type="plasmid" evidence="8">
    <name>palbo1</name>
</geneLocation>
<feature type="region of interest" description="Disordered" evidence="3">
    <location>
        <begin position="1242"/>
        <end position="1267"/>
    </location>
</feature>
<keyword evidence="4" id="KW-1133">Transmembrane helix</keyword>
<feature type="transmembrane region" description="Helical" evidence="4">
    <location>
        <begin position="271"/>
        <end position="289"/>
    </location>
</feature>
<feature type="domain" description="Glycosyl hydrolase 94 supersandwich" evidence="5">
    <location>
        <begin position="1282"/>
        <end position="1545"/>
    </location>
</feature>
<evidence type="ECO:0000259" key="5">
    <source>
        <dbReference type="Pfam" id="PF06165"/>
    </source>
</evidence>
<gene>
    <name evidence="7" type="ORF">BSF38_10039</name>
</gene>
<feature type="transmembrane region" description="Helical" evidence="4">
    <location>
        <begin position="591"/>
        <end position="610"/>
    </location>
</feature>
<feature type="domain" description="Glycosyl hydrolase 94 supersandwich" evidence="5">
    <location>
        <begin position="968"/>
        <end position="1236"/>
    </location>
</feature>
<dbReference type="InterPro" id="IPR033432">
    <property type="entry name" value="GH94_catalytic"/>
</dbReference>
<feature type="transmembrane region" description="Helical" evidence="4">
    <location>
        <begin position="360"/>
        <end position="381"/>
    </location>
</feature>
<feature type="transmembrane region" description="Helical" evidence="4">
    <location>
        <begin position="327"/>
        <end position="348"/>
    </location>
</feature>
<dbReference type="PANTHER" id="PTHR37469">
    <property type="entry name" value="CELLOBIONIC ACID PHOSPHORYLASE-RELATED"/>
    <property type="match status" value="1"/>
</dbReference>
<dbReference type="PANTHER" id="PTHR37469:SF2">
    <property type="entry name" value="CELLOBIONIC ACID PHOSPHORYLASE"/>
    <property type="match status" value="1"/>
</dbReference>
<name>A0A1U7CZD2_9BACT</name>
<dbReference type="Pfam" id="PF06165">
    <property type="entry name" value="GH94_b-supersand"/>
    <property type="match status" value="2"/>
</dbReference>
<keyword evidence="4" id="KW-0812">Transmembrane</keyword>
<feature type="transmembrane region" description="Helical" evidence="4">
    <location>
        <begin position="478"/>
        <end position="499"/>
    </location>
</feature>
<keyword evidence="4" id="KW-0472">Membrane</keyword>
<sequence>MLVNRRGRLRSGFHDVAKSLTLVLIINTCVSDCFAAAARTGSVSLTEAGEQGTFNVGPAEAELARSFEPAVGGDVLRLKYTIPAGSTVGLFAKAFREKPEPGRPTLVSLGIGPDDPARVGQVEVWVEIKGKTGAQRIGLEIPPRWTTVERLLDWGAVGELDEVVFVVRPLAGATATGSLRIDARFEELSFARGLSLSFWARLAGVAIVGLFVGAVVALAGAVVGRAGGGEQSTAPRGLGGDLIRGVGWAFIAFLVVATYRQGARDALEAGWSVLGLAVAGAIVGGWWKLGLTGKLPTPREAFQHALAGGLLAVSSSSMTLLQAPAQWSQTLLISQTAAAVALLIYFLADVSRLSSTGRSLGAAGAVLIVSAPYVLGGLTLLEPDGLLRSLGGLLTANTWASAFVARVLVVFLFNAAVSNLLSWVVRGGPWRSWRAHLTMLAVAVAAVAAPWIAGLGAGPSVASWSILQRLPVALLATIFSQAGLWAEAYLFTGLAMDAVRGLAPSRESILAHPLQGLKKGMIYSGTFMGILYTLGALHENATIRRVALEHPLLATMIFGGLAFPLLKAIFESFDGSPPFIERVARSYRKPTLVLRGAVAGLGLSWGLTAGLPARELSARMGFGFLVGAAAYAGIDLTRDAFATIRDRGRLQAVRYYAVHAVLGGLIGAAIGFYLDSAQLAVVVAKFQRYVSAGRPPEAFGIYPLVSKWGFLNLGTVSGGVDLLFAEALAGAISWSTAAWLFALNRTFMTACFESQSAPVRLMFTKAGMIQLTENMIQVMRWGLWMSPIINSFLRPMGEPTWYNQDGAVRTVLAVFKDATSTPDAFRAWSLQVFIYLLAYDAVRILIWMDHMGLRVATLVNLSFLGVDAFERRLSRYLAPAATARSIPEAVKRFTTWGPLLLPFYIPRGADWDHAWSAAEALRGRSGPGVLEWALALPVGEQALLAVAAAAACAAVCTAVRLLGKFVKIPEPAALALRNQTYELMIRNDGAVIGRIPSRDQDVSRRSYDLIDPAGRAIFVIVDSEVEGDEPSRAWPLIGNLPGVFDDPAPWVRRGDSLTRPSSRGDVRAVVEVALPAANDPVELWTITLENLSDRPRSVKVVPYLEWVLNRPEADRGHTQYNRLFAEIEYVGGLRAVLAWDKHAKAMGLLAADLQPEGFLSSRIDFIGRARSLSSPRVLQTLAFTEPRDTAAHPTLDPIGSLLTGLTLPARGSSKARFLIGLADDKKEAVDLIARHLETPGARAVSEHRTRKETHRIGHGEIPPGTPQPYAEFSDDGTKLLVRTPLTPRPFDHTMSNRLGHVVVVTNRGLHTSASVNAQQNRLTPDWSDIVTREVPSEAIYLFDAETGAWFSPTYHPVNDPEARHEAEFGVDGTAVFRMNRGNLETELTVFAPVDNPTGVYLLTIKNHGRTPRRLRVAPYFQMVLAGQPEYAGRLSIDVDERLNAVFFENPRNTFRTGPAFVAMSENAERIETVRGRFIGAGRNIGRPHFVEHAEADAREPLDDRPVAAFVTSLEIPAQSDRTVVVILGQADDRRAAEAVVRKYQDVKDAEDALAETRRWWLGLSSTVQVETAAPEFDGYLDWLKYQALAVRIWARRGFYQASGAYGFRDQLQDSVNLIWVDPAIARRQILLHASQQFLEGDVVHWFHRLQDGRTGFVGRSHASDNLLWLCWAVVEYLGTTGDESILDERTYYLESEQPFEPLPAGKQGMGFDPIRSTRDDTVYRHCLRAIDLVLDRRMGAHQLPLIGTGDWNDGLDEIGSEGRGESVWLGFFLSYILGRITAVVEKKERAARRDYYEGRRRALNEAIERTWRGDRYLCAIHDDGTEIGVKGSGVWEIDALTAAWAVMSGVNPDRGRIVFETALKILERENTILLGWPPLREDTKPYLGRSSWYPEGVRENGMYCHGVQWLVGAARILAEQRRRQGDAEQASAYVETAYRLWRKIASLSHATTGEIEVFGGQPNQQAAAMVTTFDPGRMIWNGYTGAAGWMLRQALEGVLGLRLSSGAIVDPSEPDAPADLGAVQVVRDLARSPFLGDPAAGEARDTTPSEARTRS</sequence>
<dbReference type="Proteomes" id="UP000186309">
    <property type="component" value="Plasmid PALBO1"/>
</dbReference>
<reference evidence="7 8" key="1">
    <citation type="submission" date="2016-12" db="EMBL/GenBank/DDBJ databases">
        <title>Comparative genomics of four Isosphaeraceae planctomycetes: a common pool of plasmids and glycoside hydrolase genes.</title>
        <authorList>
            <person name="Ivanova A."/>
        </authorList>
    </citation>
    <scope>NUCLEOTIDE SEQUENCE [LARGE SCALE GENOMIC DNA]</scope>
    <source>
        <strain evidence="7 8">PX4</strain>
        <plasmid evidence="8">palbo1</plasmid>
    </source>
</reference>
<evidence type="ECO:0000313" key="7">
    <source>
        <dbReference type="EMBL" id="APW64256.1"/>
    </source>
</evidence>
<evidence type="ECO:0000256" key="1">
    <source>
        <dbReference type="ARBA" id="ARBA00022676"/>
    </source>
</evidence>
<dbReference type="Gene3D" id="2.70.98.40">
    <property type="entry name" value="Glycoside hydrolase, family 65, N-terminal domain"/>
    <property type="match status" value="2"/>
</dbReference>
<feature type="transmembrane region" description="Helical" evidence="4">
    <location>
        <begin position="655"/>
        <end position="674"/>
    </location>
</feature>
<dbReference type="SUPFAM" id="SSF48208">
    <property type="entry name" value="Six-hairpin glycosidases"/>
    <property type="match status" value="1"/>
</dbReference>
<feature type="domain" description="Glycosyl hydrolase 94 catalytic" evidence="6">
    <location>
        <begin position="1560"/>
        <end position="2000"/>
    </location>
</feature>
<dbReference type="InterPro" id="IPR011013">
    <property type="entry name" value="Gal_mutarotase_sf_dom"/>
</dbReference>
<dbReference type="InterPro" id="IPR008928">
    <property type="entry name" value="6-hairpin_glycosidase_sf"/>
</dbReference>
<feature type="transmembrane region" description="Helical" evidence="4">
    <location>
        <begin position="198"/>
        <end position="222"/>
    </location>
</feature>
<evidence type="ECO:0000256" key="4">
    <source>
        <dbReference type="SAM" id="Phobius"/>
    </source>
</evidence>
<evidence type="ECO:0000259" key="6">
    <source>
        <dbReference type="Pfam" id="PF17167"/>
    </source>
</evidence>
<dbReference type="InterPro" id="IPR012341">
    <property type="entry name" value="6hp_glycosidase-like_sf"/>
</dbReference>
<evidence type="ECO:0000256" key="3">
    <source>
        <dbReference type="SAM" id="MobiDB-lite"/>
    </source>
</evidence>
<dbReference type="InterPro" id="IPR010383">
    <property type="entry name" value="Glyco_hydrolase_94_b-supersand"/>
</dbReference>
<dbReference type="GO" id="GO:0016757">
    <property type="term" value="F:glycosyltransferase activity"/>
    <property type="evidence" value="ECO:0007669"/>
    <property type="project" value="UniProtKB-KW"/>
</dbReference>
<dbReference type="SUPFAM" id="SSF74650">
    <property type="entry name" value="Galactose mutarotase-like"/>
    <property type="match status" value="2"/>
</dbReference>
<evidence type="ECO:0000313" key="8">
    <source>
        <dbReference type="Proteomes" id="UP000186309"/>
    </source>
</evidence>
<feature type="transmembrane region" description="Helical" evidence="4">
    <location>
        <begin position="550"/>
        <end position="570"/>
    </location>
</feature>